<evidence type="ECO:0000313" key="3">
    <source>
        <dbReference type="Proteomes" id="UP001056535"/>
    </source>
</evidence>
<dbReference type="EMBL" id="CP099490">
    <property type="protein sequence ID" value="USQ77464.1"/>
    <property type="molecule type" value="Genomic_DNA"/>
</dbReference>
<feature type="domain" description="Putative Flp pilus-assembly TadG-like N-terminal" evidence="1">
    <location>
        <begin position="16"/>
        <end position="59"/>
    </location>
</feature>
<reference evidence="2" key="1">
    <citation type="submission" date="2022-06" db="EMBL/GenBank/DDBJ databases">
        <title>Ornithinimicrobium JY.X270.</title>
        <authorList>
            <person name="Huang Y."/>
        </authorList>
    </citation>
    <scope>NUCLEOTIDE SEQUENCE</scope>
    <source>
        <strain evidence="2">JY.X270</strain>
    </source>
</reference>
<dbReference type="RefSeq" id="WP_252622620.1">
    <property type="nucleotide sequence ID" value="NZ_CP099490.1"/>
</dbReference>
<keyword evidence="3" id="KW-1185">Reference proteome</keyword>
<evidence type="ECO:0000313" key="2">
    <source>
        <dbReference type="EMBL" id="USQ77464.1"/>
    </source>
</evidence>
<dbReference type="Proteomes" id="UP001056535">
    <property type="component" value="Chromosome"/>
</dbReference>
<proteinExistence type="predicted"/>
<protein>
    <submittedName>
        <fullName evidence="2">Pilus assembly protein TadG-related protein</fullName>
    </submittedName>
</protein>
<sequence length="333" mass="35239">MRRVARVVRRASPERGAAAILVALLLTALLGAAGLAIDLGASYVKKQQLQNGADAAAIALAQDHAFDGCAAAANPTEATNWVQDNINNGSATGDPSCPEGPTGSVLTVLAEGEQDHWFIPILPGGPKSSEISASATVEWGTPIAGAGFPIVFSECVFNSAIAQAGEYVEVWIPKKNDKDPNCSSYDYPNGGFGWLNGTDCVADYAELQPSKSVLVPGDPGNNDSTECKWAEEAKSWPRKVLIPVFDGTNGVNGNGHAFYVYKFASFELAGVAIQSGNERHGADMPANRCSSNPGWSHKSCIYGRFVQYVSVDDAFKLGPVTDPDTLVVRFKKD</sequence>
<evidence type="ECO:0000259" key="1">
    <source>
        <dbReference type="Pfam" id="PF13400"/>
    </source>
</evidence>
<name>A0ABY4YLH7_9MICO</name>
<gene>
    <name evidence="2" type="ORF">NF557_06000</name>
</gene>
<dbReference type="InterPro" id="IPR028087">
    <property type="entry name" value="Tad_N"/>
</dbReference>
<dbReference type="Pfam" id="PF13400">
    <property type="entry name" value="Tad"/>
    <property type="match status" value="1"/>
</dbReference>
<organism evidence="2 3">
    <name type="scientific">Ornithinimicrobium cryptoxanthini</name>
    <dbReference type="NCBI Taxonomy" id="2934161"/>
    <lineage>
        <taxon>Bacteria</taxon>
        <taxon>Bacillati</taxon>
        <taxon>Actinomycetota</taxon>
        <taxon>Actinomycetes</taxon>
        <taxon>Micrococcales</taxon>
        <taxon>Ornithinimicrobiaceae</taxon>
        <taxon>Ornithinimicrobium</taxon>
    </lineage>
</organism>
<accession>A0ABY4YLH7</accession>